<evidence type="ECO:0000313" key="2">
    <source>
        <dbReference type="EMBL" id="CAK1600594.1"/>
    </source>
</evidence>
<evidence type="ECO:0000256" key="1">
    <source>
        <dbReference type="SAM" id="Phobius"/>
    </source>
</evidence>
<keyword evidence="1" id="KW-0472">Membrane</keyword>
<organism evidence="2 3">
    <name type="scientific">Parnassius mnemosyne</name>
    <name type="common">clouded apollo</name>
    <dbReference type="NCBI Taxonomy" id="213953"/>
    <lineage>
        <taxon>Eukaryota</taxon>
        <taxon>Metazoa</taxon>
        <taxon>Ecdysozoa</taxon>
        <taxon>Arthropoda</taxon>
        <taxon>Hexapoda</taxon>
        <taxon>Insecta</taxon>
        <taxon>Pterygota</taxon>
        <taxon>Neoptera</taxon>
        <taxon>Endopterygota</taxon>
        <taxon>Lepidoptera</taxon>
        <taxon>Glossata</taxon>
        <taxon>Ditrysia</taxon>
        <taxon>Papilionoidea</taxon>
        <taxon>Papilionidae</taxon>
        <taxon>Parnassiinae</taxon>
        <taxon>Parnassini</taxon>
        <taxon>Parnassius</taxon>
        <taxon>Driopa</taxon>
    </lineage>
</organism>
<dbReference type="AlphaFoldDB" id="A0AAV1M2P7"/>
<proteinExistence type="predicted"/>
<dbReference type="Proteomes" id="UP001314205">
    <property type="component" value="Unassembled WGS sequence"/>
</dbReference>
<keyword evidence="1" id="KW-0812">Transmembrane</keyword>
<reference evidence="2 3" key="1">
    <citation type="submission" date="2023-11" db="EMBL/GenBank/DDBJ databases">
        <authorList>
            <person name="Hedman E."/>
            <person name="Englund M."/>
            <person name="Stromberg M."/>
            <person name="Nyberg Akerstrom W."/>
            <person name="Nylinder S."/>
            <person name="Jareborg N."/>
            <person name="Kallberg Y."/>
            <person name="Kronander E."/>
        </authorList>
    </citation>
    <scope>NUCLEOTIDE SEQUENCE [LARGE SCALE GENOMIC DNA]</scope>
</reference>
<keyword evidence="3" id="KW-1185">Reference proteome</keyword>
<sequence>MPGVLVACYHDPFQQTQWRGAWAGGLALGGATLHARGCVEAVRAPLARALLALQLFNMLVLLLQLVIVALTQLLRAALRGCLLEHTSSHQRGDLVSLYHLYSSSSWPVKAVL</sequence>
<name>A0AAV1M2P7_9NEOP</name>
<accession>A0AAV1M2P7</accession>
<evidence type="ECO:0000313" key="3">
    <source>
        <dbReference type="Proteomes" id="UP001314205"/>
    </source>
</evidence>
<keyword evidence="1" id="KW-1133">Transmembrane helix</keyword>
<dbReference type="EMBL" id="CAVLGL010000126">
    <property type="protein sequence ID" value="CAK1600594.1"/>
    <property type="molecule type" value="Genomic_DNA"/>
</dbReference>
<feature type="transmembrane region" description="Helical" evidence="1">
    <location>
        <begin position="49"/>
        <end position="70"/>
    </location>
</feature>
<protein>
    <submittedName>
        <fullName evidence="2">Uncharacterized protein</fullName>
    </submittedName>
</protein>
<comment type="caution">
    <text evidence="2">The sequence shown here is derived from an EMBL/GenBank/DDBJ whole genome shotgun (WGS) entry which is preliminary data.</text>
</comment>
<gene>
    <name evidence="2" type="ORF">PARMNEM_LOCUS19331</name>
</gene>